<proteinExistence type="predicted"/>
<organism evidence="1 2">
    <name type="scientific">Caerostris extrusa</name>
    <name type="common">Bark spider</name>
    <name type="synonym">Caerostris bankana</name>
    <dbReference type="NCBI Taxonomy" id="172846"/>
    <lineage>
        <taxon>Eukaryota</taxon>
        <taxon>Metazoa</taxon>
        <taxon>Ecdysozoa</taxon>
        <taxon>Arthropoda</taxon>
        <taxon>Chelicerata</taxon>
        <taxon>Arachnida</taxon>
        <taxon>Araneae</taxon>
        <taxon>Araneomorphae</taxon>
        <taxon>Entelegynae</taxon>
        <taxon>Araneoidea</taxon>
        <taxon>Araneidae</taxon>
        <taxon>Caerostris</taxon>
    </lineage>
</organism>
<dbReference type="AlphaFoldDB" id="A0AAV4SXI0"/>
<sequence>MLDPSFEVGGSNFKEIRLITVLRNVVCIDRPMLQVSGESIGFRKARAPTSLSNCFILNKPPKKRTQHYLHAITSLDLPNTNFPFNFNLKPLNIRSASAAVSSLTEFFSAMDIEAVGLQEDFRVQ</sequence>
<accession>A0AAV4SXI0</accession>
<protein>
    <submittedName>
        <fullName evidence="1">Uncharacterized protein</fullName>
    </submittedName>
</protein>
<comment type="caution">
    <text evidence="1">The sequence shown here is derived from an EMBL/GenBank/DDBJ whole genome shotgun (WGS) entry which is preliminary data.</text>
</comment>
<name>A0AAV4SXI0_CAEEX</name>
<dbReference type="Proteomes" id="UP001054945">
    <property type="component" value="Unassembled WGS sequence"/>
</dbReference>
<evidence type="ECO:0000313" key="1">
    <source>
        <dbReference type="EMBL" id="GIY37205.1"/>
    </source>
</evidence>
<evidence type="ECO:0000313" key="2">
    <source>
        <dbReference type="Proteomes" id="UP001054945"/>
    </source>
</evidence>
<gene>
    <name evidence="1" type="ORF">CEXT_134641</name>
</gene>
<keyword evidence="2" id="KW-1185">Reference proteome</keyword>
<dbReference type="EMBL" id="BPLR01010138">
    <property type="protein sequence ID" value="GIY37205.1"/>
    <property type="molecule type" value="Genomic_DNA"/>
</dbReference>
<reference evidence="1 2" key="1">
    <citation type="submission" date="2021-06" db="EMBL/GenBank/DDBJ databases">
        <title>Caerostris extrusa draft genome.</title>
        <authorList>
            <person name="Kono N."/>
            <person name="Arakawa K."/>
        </authorList>
    </citation>
    <scope>NUCLEOTIDE SEQUENCE [LARGE SCALE GENOMIC DNA]</scope>
</reference>